<dbReference type="AlphaFoldDB" id="A0A154PQ93"/>
<accession>A0A154PQ93</accession>
<gene>
    <name evidence="1" type="ORF">WN55_06255</name>
</gene>
<dbReference type="Proteomes" id="UP000076502">
    <property type="component" value="Unassembled WGS sequence"/>
</dbReference>
<name>A0A154PQ93_DUFNO</name>
<evidence type="ECO:0000313" key="1">
    <source>
        <dbReference type="EMBL" id="KZC13897.1"/>
    </source>
</evidence>
<reference evidence="1 2" key="1">
    <citation type="submission" date="2015-07" db="EMBL/GenBank/DDBJ databases">
        <title>The genome of Dufourea novaeangliae.</title>
        <authorList>
            <person name="Pan H."/>
            <person name="Kapheim K."/>
        </authorList>
    </citation>
    <scope>NUCLEOTIDE SEQUENCE [LARGE SCALE GENOMIC DNA]</scope>
    <source>
        <strain evidence="1">0120121106</strain>
        <tissue evidence="1">Whole body</tissue>
    </source>
</reference>
<dbReference type="EMBL" id="KQ435018">
    <property type="protein sequence ID" value="KZC13897.1"/>
    <property type="molecule type" value="Genomic_DNA"/>
</dbReference>
<proteinExistence type="predicted"/>
<keyword evidence="2" id="KW-1185">Reference proteome</keyword>
<evidence type="ECO:0000313" key="2">
    <source>
        <dbReference type="Proteomes" id="UP000076502"/>
    </source>
</evidence>
<sequence>MGSIRNKSSLSVNGLRLRIEALAFLSKRRIVRTFLVELYRSVCNPAWIYVICRDRMVIPYKP</sequence>
<protein>
    <submittedName>
        <fullName evidence="1">Uncharacterized protein</fullName>
    </submittedName>
</protein>
<organism evidence="1 2">
    <name type="scientific">Dufourea novaeangliae</name>
    <name type="common">Sweat bee</name>
    <dbReference type="NCBI Taxonomy" id="178035"/>
    <lineage>
        <taxon>Eukaryota</taxon>
        <taxon>Metazoa</taxon>
        <taxon>Ecdysozoa</taxon>
        <taxon>Arthropoda</taxon>
        <taxon>Hexapoda</taxon>
        <taxon>Insecta</taxon>
        <taxon>Pterygota</taxon>
        <taxon>Neoptera</taxon>
        <taxon>Endopterygota</taxon>
        <taxon>Hymenoptera</taxon>
        <taxon>Apocrita</taxon>
        <taxon>Aculeata</taxon>
        <taxon>Apoidea</taxon>
        <taxon>Anthophila</taxon>
        <taxon>Halictidae</taxon>
        <taxon>Rophitinae</taxon>
        <taxon>Dufourea</taxon>
    </lineage>
</organism>